<feature type="region of interest" description="Disordered" evidence="1">
    <location>
        <begin position="1"/>
        <end position="20"/>
    </location>
</feature>
<dbReference type="Pfam" id="PF16798">
    <property type="entry name" value="DUF5069"/>
    <property type="match status" value="1"/>
</dbReference>
<evidence type="ECO:0000259" key="2">
    <source>
        <dbReference type="Pfam" id="PF16798"/>
    </source>
</evidence>
<dbReference type="EMBL" id="BMXG01000001">
    <property type="protein sequence ID" value="GHB91408.1"/>
    <property type="molecule type" value="Genomic_DNA"/>
</dbReference>
<dbReference type="RefSeq" id="WP_189511143.1">
    <property type="nucleotide sequence ID" value="NZ_BMXG01000001.1"/>
</dbReference>
<evidence type="ECO:0000256" key="1">
    <source>
        <dbReference type="SAM" id="MobiDB-lite"/>
    </source>
</evidence>
<feature type="domain" description="DUF5069" evidence="2">
    <location>
        <begin position="27"/>
        <end position="152"/>
    </location>
</feature>
<protein>
    <recommendedName>
        <fullName evidence="2">DUF5069 domain-containing protein</fullName>
    </recommendedName>
</protein>
<dbReference type="InterPro" id="IPR031849">
    <property type="entry name" value="DUF5069"/>
</dbReference>
<reference evidence="3" key="2">
    <citation type="submission" date="2020-09" db="EMBL/GenBank/DDBJ databases">
        <authorList>
            <person name="Sun Q."/>
            <person name="Kim S."/>
        </authorList>
    </citation>
    <scope>NUCLEOTIDE SEQUENCE</scope>
    <source>
        <strain evidence="3">KCTC 12870</strain>
    </source>
</reference>
<proteinExistence type="predicted"/>
<gene>
    <name evidence="3" type="ORF">GCM10007047_03110</name>
</gene>
<reference evidence="3" key="1">
    <citation type="journal article" date="2014" name="Int. J. Syst. Evol. Microbiol.">
        <title>Complete genome sequence of Corynebacterium casei LMG S-19264T (=DSM 44701T), isolated from a smear-ripened cheese.</title>
        <authorList>
            <consortium name="US DOE Joint Genome Institute (JGI-PGF)"/>
            <person name="Walter F."/>
            <person name="Albersmeier A."/>
            <person name="Kalinowski J."/>
            <person name="Ruckert C."/>
        </authorList>
    </citation>
    <scope>NUCLEOTIDE SEQUENCE</scope>
    <source>
        <strain evidence="3">KCTC 12870</strain>
    </source>
</reference>
<name>A0A8J3GDH0_9BACT</name>
<dbReference type="Proteomes" id="UP000642829">
    <property type="component" value="Unassembled WGS sequence"/>
</dbReference>
<comment type="caution">
    <text evidence="3">The sequence shown here is derived from an EMBL/GenBank/DDBJ whole genome shotgun (WGS) entry which is preliminary data.</text>
</comment>
<evidence type="ECO:0000313" key="3">
    <source>
        <dbReference type="EMBL" id="GHB91408.1"/>
    </source>
</evidence>
<accession>A0A8J3GDH0</accession>
<organism evidence="3 4">
    <name type="scientific">Cerasicoccus arenae</name>
    <dbReference type="NCBI Taxonomy" id="424488"/>
    <lineage>
        <taxon>Bacteria</taxon>
        <taxon>Pseudomonadati</taxon>
        <taxon>Verrucomicrobiota</taxon>
        <taxon>Opitutia</taxon>
        <taxon>Puniceicoccales</taxon>
        <taxon>Cerasicoccaceae</taxon>
        <taxon>Cerasicoccus</taxon>
    </lineage>
</organism>
<keyword evidence="4" id="KW-1185">Reference proteome</keyword>
<dbReference type="AlphaFoldDB" id="A0A8J3GDH0"/>
<evidence type="ECO:0000313" key="4">
    <source>
        <dbReference type="Proteomes" id="UP000642829"/>
    </source>
</evidence>
<sequence>MKSRPIPGSTGEVLHELPSPYQPHPATGLLHLPRFIAKIRYTRDHGQLPDSYRKNYKRGFDRFLCLHLGIEPNEVEAIVRDSDDDDDEIDRLLLALFPDNIRAVKWNRELVQKGMTDAGREFIRESLEAMGCLDWVNEIKSVADMIELDEGRLT</sequence>